<dbReference type="EMBL" id="KZ772737">
    <property type="protein sequence ID" value="PTQ36241.1"/>
    <property type="molecule type" value="Genomic_DNA"/>
</dbReference>
<reference evidence="3" key="1">
    <citation type="journal article" date="2017" name="Cell">
        <title>Insights into land plant evolution garnered from the Marchantia polymorpha genome.</title>
        <authorList>
            <person name="Bowman J.L."/>
            <person name="Kohchi T."/>
            <person name="Yamato K.T."/>
            <person name="Jenkins J."/>
            <person name="Shu S."/>
            <person name="Ishizaki K."/>
            <person name="Yamaoka S."/>
            <person name="Nishihama R."/>
            <person name="Nakamura Y."/>
            <person name="Berger F."/>
            <person name="Adam C."/>
            <person name="Aki S.S."/>
            <person name="Althoff F."/>
            <person name="Araki T."/>
            <person name="Arteaga-Vazquez M.A."/>
            <person name="Balasubrmanian S."/>
            <person name="Barry K."/>
            <person name="Bauer D."/>
            <person name="Boehm C.R."/>
            <person name="Briginshaw L."/>
            <person name="Caballero-Perez J."/>
            <person name="Catarino B."/>
            <person name="Chen F."/>
            <person name="Chiyoda S."/>
            <person name="Chovatia M."/>
            <person name="Davies K.M."/>
            <person name="Delmans M."/>
            <person name="Demura T."/>
            <person name="Dierschke T."/>
            <person name="Dolan L."/>
            <person name="Dorantes-Acosta A.E."/>
            <person name="Eklund D.M."/>
            <person name="Florent S.N."/>
            <person name="Flores-Sandoval E."/>
            <person name="Fujiyama A."/>
            <person name="Fukuzawa H."/>
            <person name="Galik B."/>
            <person name="Grimanelli D."/>
            <person name="Grimwood J."/>
            <person name="Grossniklaus U."/>
            <person name="Hamada T."/>
            <person name="Haseloff J."/>
            <person name="Hetherington A.J."/>
            <person name="Higo A."/>
            <person name="Hirakawa Y."/>
            <person name="Hundley H.N."/>
            <person name="Ikeda Y."/>
            <person name="Inoue K."/>
            <person name="Inoue S.I."/>
            <person name="Ishida S."/>
            <person name="Jia Q."/>
            <person name="Kakita M."/>
            <person name="Kanazawa T."/>
            <person name="Kawai Y."/>
            <person name="Kawashima T."/>
            <person name="Kennedy M."/>
            <person name="Kinose K."/>
            <person name="Kinoshita T."/>
            <person name="Kohara Y."/>
            <person name="Koide E."/>
            <person name="Komatsu K."/>
            <person name="Kopischke S."/>
            <person name="Kubo M."/>
            <person name="Kyozuka J."/>
            <person name="Lagercrantz U."/>
            <person name="Lin S.S."/>
            <person name="Lindquist E."/>
            <person name="Lipzen A.M."/>
            <person name="Lu C.W."/>
            <person name="De Luna E."/>
            <person name="Martienssen R.A."/>
            <person name="Minamino N."/>
            <person name="Mizutani M."/>
            <person name="Mizutani M."/>
            <person name="Mochizuki N."/>
            <person name="Monte I."/>
            <person name="Mosher R."/>
            <person name="Nagasaki H."/>
            <person name="Nakagami H."/>
            <person name="Naramoto S."/>
            <person name="Nishitani K."/>
            <person name="Ohtani M."/>
            <person name="Okamoto T."/>
            <person name="Okumura M."/>
            <person name="Phillips J."/>
            <person name="Pollak B."/>
            <person name="Reinders A."/>
            <person name="Rovekamp M."/>
            <person name="Sano R."/>
            <person name="Sawa S."/>
            <person name="Schmid M.W."/>
            <person name="Shirakawa M."/>
            <person name="Solano R."/>
            <person name="Spunde A."/>
            <person name="Suetsugu N."/>
            <person name="Sugano S."/>
            <person name="Sugiyama A."/>
            <person name="Sun R."/>
            <person name="Suzuki Y."/>
            <person name="Takenaka M."/>
            <person name="Takezawa D."/>
            <person name="Tomogane H."/>
            <person name="Tsuzuki M."/>
            <person name="Ueda T."/>
            <person name="Umeda M."/>
            <person name="Ward J.M."/>
            <person name="Watanabe Y."/>
            <person name="Yazaki K."/>
            <person name="Yokoyama R."/>
            <person name="Yoshitake Y."/>
            <person name="Yotsui I."/>
            <person name="Zachgo S."/>
            <person name="Schmutz J."/>
        </authorList>
    </citation>
    <scope>NUCLEOTIDE SEQUENCE [LARGE SCALE GENOMIC DNA]</scope>
    <source>
        <strain evidence="3">Tak-1</strain>
    </source>
</reference>
<dbReference type="Gramene" id="Mp1g23270.1">
    <property type="protein sequence ID" value="Mp1g23270.1.cds"/>
    <property type="gene ID" value="Mp1g23270"/>
</dbReference>
<keyword evidence="3" id="KW-1185">Reference proteome</keyword>
<organism evidence="2 3">
    <name type="scientific">Marchantia polymorpha</name>
    <name type="common">Common liverwort</name>
    <name type="synonym">Marchantia aquatica</name>
    <dbReference type="NCBI Taxonomy" id="3197"/>
    <lineage>
        <taxon>Eukaryota</taxon>
        <taxon>Viridiplantae</taxon>
        <taxon>Streptophyta</taxon>
        <taxon>Embryophyta</taxon>
        <taxon>Marchantiophyta</taxon>
        <taxon>Marchantiopsida</taxon>
        <taxon>Marchantiidae</taxon>
        <taxon>Marchantiales</taxon>
        <taxon>Marchantiaceae</taxon>
        <taxon>Marchantia</taxon>
    </lineage>
</organism>
<dbReference type="Proteomes" id="UP000244005">
    <property type="component" value="Unassembled WGS sequence"/>
</dbReference>
<evidence type="ECO:0000256" key="1">
    <source>
        <dbReference type="SAM" id="MobiDB-lite"/>
    </source>
</evidence>
<protein>
    <submittedName>
        <fullName evidence="2">Uncharacterized protein</fullName>
    </submittedName>
</protein>
<proteinExistence type="predicted"/>
<dbReference type="AlphaFoldDB" id="A0A2R6WQU6"/>
<evidence type="ECO:0000313" key="3">
    <source>
        <dbReference type="Proteomes" id="UP000244005"/>
    </source>
</evidence>
<feature type="region of interest" description="Disordered" evidence="1">
    <location>
        <begin position="73"/>
        <end position="124"/>
    </location>
</feature>
<evidence type="ECO:0000313" key="2">
    <source>
        <dbReference type="EMBL" id="PTQ36241.1"/>
    </source>
</evidence>
<sequence>MPKWQRMKQADVADSTRMEPRSLDTLQAHLVPKLGQTRDICLCSSRRVAVLMLNAREMHLPHSMSGCGHLLIDTSDPENPNVARSNSCRRPRASASQWLPPTSHSRRSTGQDTYATERAPGLRS</sequence>
<gene>
    <name evidence="2" type="ORF">MARPO_0065s0051</name>
</gene>
<accession>A0A2R6WQU6</accession>
<feature type="compositionally biased region" description="Polar residues" evidence="1">
    <location>
        <begin position="93"/>
        <end position="114"/>
    </location>
</feature>
<name>A0A2R6WQU6_MARPO</name>